<reference evidence="1" key="1">
    <citation type="submission" date="2015-12" db="EMBL/GenBank/DDBJ databases">
        <title>Update maize B73 reference genome by single molecule sequencing technologies.</title>
        <authorList>
            <consortium name="Maize Genome Sequencing Project"/>
            <person name="Ware D."/>
        </authorList>
    </citation>
    <scope>NUCLEOTIDE SEQUENCE [LARGE SCALE GENOMIC DNA]</scope>
    <source>
        <tissue evidence="1">Seedling</tissue>
    </source>
</reference>
<dbReference type="AlphaFoldDB" id="A0A1D6E984"/>
<gene>
    <name evidence="1" type="ORF">ZEAMMB73_Zm00001d003431</name>
</gene>
<accession>A0A1D6E984</accession>
<sequence length="18" mass="2279">MAWYIQHTLGRWYIHVCT</sequence>
<dbReference type="EMBL" id="CM007648">
    <property type="protein sequence ID" value="ONM16947.1"/>
    <property type="molecule type" value="Genomic_DNA"/>
</dbReference>
<evidence type="ECO:0000313" key="1">
    <source>
        <dbReference type="EMBL" id="ONM16947.1"/>
    </source>
</evidence>
<proteinExistence type="predicted"/>
<organism evidence="1">
    <name type="scientific">Zea mays</name>
    <name type="common">Maize</name>
    <dbReference type="NCBI Taxonomy" id="4577"/>
    <lineage>
        <taxon>Eukaryota</taxon>
        <taxon>Viridiplantae</taxon>
        <taxon>Streptophyta</taxon>
        <taxon>Embryophyta</taxon>
        <taxon>Tracheophyta</taxon>
        <taxon>Spermatophyta</taxon>
        <taxon>Magnoliopsida</taxon>
        <taxon>Liliopsida</taxon>
        <taxon>Poales</taxon>
        <taxon>Poaceae</taxon>
        <taxon>PACMAD clade</taxon>
        <taxon>Panicoideae</taxon>
        <taxon>Andropogonodae</taxon>
        <taxon>Andropogoneae</taxon>
        <taxon>Tripsacinae</taxon>
        <taxon>Zea</taxon>
    </lineage>
</organism>
<protein>
    <submittedName>
        <fullName evidence="1">Pectinesterase 5</fullName>
    </submittedName>
</protein>
<name>A0A1D6E984_MAIZE</name>